<name>A0A562L008_9GAMM</name>
<evidence type="ECO:0000313" key="1">
    <source>
        <dbReference type="EMBL" id="TWI00948.1"/>
    </source>
</evidence>
<dbReference type="OrthoDB" id="69764at2"/>
<organism evidence="1 2">
    <name type="scientific">Luteimonas cucumeris</name>
    <dbReference type="NCBI Taxonomy" id="985012"/>
    <lineage>
        <taxon>Bacteria</taxon>
        <taxon>Pseudomonadati</taxon>
        <taxon>Pseudomonadota</taxon>
        <taxon>Gammaproteobacteria</taxon>
        <taxon>Lysobacterales</taxon>
        <taxon>Lysobacteraceae</taxon>
        <taxon>Luteimonas</taxon>
    </lineage>
</organism>
<reference evidence="1 2" key="1">
    <citation type="journal article" date="2015" name="Stand. Genomic Sci.">
        <title>Genomic Encyclopedia of Bacterial and Archaeal Type Strains, Phase III: the genomes of soil and plant-associated and newly described type strains.</title>
        <authorList>
            <person name="Whitman W.B."/>
            <person name="Woyke T."/>
            <person name="Klenk H.P."/>
            <person name="Zhou Y."/>
            <person name="Lilburn T.G."/>
            <person name="Beck B.J."/>
            <person name="De Vos P."/>
            <person name="Vandamme P."/>
            <person name="Eisen J.A."/>
            <person name="Garrity G."/>
            <person name="Hugenholtz P."/>
            <person name="Kyrpides N.C."/>
        </authorList>
    </citation>
    <scope>NUCLEOTIDE SEQUENCE [LARGE SCALE GENOMIC DNA]</scope>
    <source>
        <strain evidence="1 2">CGMCC 1.10821</strain>
    </source>
</reference>
<dbReference type="InterPro" id="IPR023159">
    <property type="entry name" value="SO1590-like_sf"/>
</dbReference>
<protein>
    <submittedName>
        <fullName evidence="1">Uncharacterized protein DUF3224</fullName>
    </submittedName>
</protein>
<accession>A0A562L008</accession>
<dbReference type="InterPro" id="IPR021607">
    <property type="entry name" value="DUF3224"/>
</dbReference>
<dbReference type="EMBL" id="VLKN01000006">
    <property type="protein sequence ID" value="TWI00948.1"/>
    <property type="molecule type" value="Genomic_DNA"/>
</dbReference>
<dbReference type="RefSeq" id="WP_144900062.1">
    <property type="nucleotide sequence ID" value="NZ_VLKN01000006.1"/>
</dbReference>
<dbReference type="Proteomes" id="UP000315167">
    <property type="component" value="Unassembled WGS sequence"/>
</dbReference>
<evidence type="ECO:0000313" key="2">
    <source>
        <dbReference type="Proteomes" id="UP000315167"/>
    </source>
</evidence>
<dbReference type="AlphaFoldDB" id="A0A562L008"/>
<gene>
    <name evidence="1" type="ORF">IP90_02570</name>
</gene>
<dbReference type="SUPFAM" id="SSF159238">
    <property type="entry name" value="SO1590-like"/>
    <property type="match status" value="1"/>
</dbReference>
<dbReference type="Gene3D" id="2.40.350.10">
    <property type="entry name" value="SO1590-like"/>
    <property type="match status" value="1"/>
</dbReference>
<keyword evidence="2" id="KW-1185">Reference proteome</keyword>
<sequence length="134" mass="14550">MGQQVKGEFDVKRSMEPACDMGDGVEVGHFRFDKRFHGDLDAVGVVHMLAAMTPVENSAAYVAIERISGTLQGRTGTFFTQHNGIMDRGAPTLSLSVVPDSGTGELAGLSGRMAIDIVDGKHFYTFDYSFRTED</sequence>
<proteinExistence type="predicted"/>
<dbReference type="Pfam" id="PF11528">
    <property type="entry name" value="DUF3224"/>
    <property type="match status" value="1"/>
</dbReference>
<comment type="caution">
    <text evidence="1">The sequence shown here is derived from an EMBL/GenBank/DDBJ whole genome shotgun (WGS) entry which is preliminary data.</text>
</comment>